<reference evidence="4 5" key="1">
    <citation type="submission" date="2020-05" db="EMBL/GenBank/DDBJ databases">
        <title>Complete genome sequence of Hymenobacter sp. TS19 in Coasted Sand Dune.</title>
        <authorList>
            <person name="Lee J.-H."/>
            <person name="Jung J.-H."/>
            <person name="Jeong S."/>
            <person name="Zhao L."/>
            <person name="Kim M.-K."/>
            <person name="Seo H.-S."/>
            <person name="Lim S."/>
        </authorList>
    </citation>
    <scope>NUCLEOTIDE SEQUENCE [LARGE SCALE GENOMIC DNA]</scope>
    <source>
        <strain evidence="4 5">TS19</strain>
    </source>
</reference>
<dbReference type="Gene3D" id="3.30.565.10">
    <property type="entry name" value="Histidine kinase-like ATPase, C-terminal domain"/>
    <property type="match status" value="1"/>
</dbReference>
<keyword evidence="2" id="KW-0472">Membrane</keyword>
<evidence type="ECO:0000313" key="4">
    <source>
        <dbReference type="EMBL" id="QJX49281.1"/>
    </source>
</evidence>
<accession>A0A6M6BKS3</accession>
<dbReference type="SUPFAM" id="SSF55874">
    <property type="entry name" value="ATPase domain of HSP90 chaperone/DNA topoisomerase II/histidine kinase"/>
    <property type="match status" value="1"/>
</dbReference>
<feature type="transmembrane region" description="Helical" evidence="2">
    <location>
        <begin position="47"/>
        <end position="65"/>
    </location>
</feature>
<keyword evidence="4" id="KW-0418">Kinase</keyword>
<dbReference type="InterPro" id="IPR010559">
    <property type="entry name" value="Sig_transdc_His_kin_internal"/>
</dbReference>
<dbReference type="PANTHER" id="PTHR34220">
    <property type="entry name" value="SENSOR HISTIDINE KINASE YPDA"/>
    <property type="match status" value="1"/>
</dbReference>
<dbReference type="KEGG" id="hts:HMJ29_15385"/>
<evidence type="ECO:0000256" key="1">
    <source>
        <dbReference type="SAM" id="MobiDB-lite"/>
    </source>
</evidence>
<evidence type="ECO:0000259" key="3">
    <source>
        <dbReference type="Pfam" id="PF06580"/>
    </source>
</evidence>
<organism evidence="4 5">
    <name type="scientific">Hymenobacter taeanensis</name>
    <dbReference type="NCBI Taxonomy" id="2735321"/>
    <lineage>
        <taxon>Bacteria</taxon>
        <taxon>Pseudomonadati</taxon>
        <taxon>Bacteroidota</taxon>
        <taxon>Cytophagia</taxon>
        <taxon>Cytophagales</taxon>
        <taxon>Hymenobacteraceae</taxon>
        <taxon>Hymenobacter</taxon>
    </lineage>
</organism>
<keyword evidence="5" id="KW-1185">Reference proteome</keyword>
<feature type="domain" description="Signal transduction histidine kinase internal region" evidence="3">
    <location>
        <begin position="162"/>
        <end position="239"/>
    </location>
</feature>
<feature type="compositionally biased region" description="Low complexity" evidence="1">
    <location>
        <begin position="71"/>
        <end position="81"/>
    </location>
</feature>
<feature type="transmembrane region" description="Helical" evidence="2">
    <location>
        <begin position="12"/>
        <end position="35"/>
    </location>
</feature>
<feature type="region of interest" description="Disordered" evidence="1">
    <location>
        <begin position="71"/>
        <end position="107"/>
    </location>
</feature>
<dbReference type="AlphaFoldDB" id="A0A6M6BKS3"/>
<dbReference type="EMBL" id="CP053538">
    <property type="protein sequence ID" value="QJX49281.1"/>
    <property type="molecule type" value="Genomic_DNA"/>
</dbReference>
<feature type="transmembrane region" description="Helical" evidence="2">
    <location>
        <begin position="119"/>
        <end position="141"/>
    </location>
</feature>
<evidence type="ECO:0000313" key="5">
    <source>
        <dbReference type="Proteomes" id="UP000501623"/>
    </source>
</evidence>
<dbReference type="PANTHER" id="PTHR34220:SF7">
    <property type="entry name" value="SENSOR HISTIDINE KINASE YPDA"/>
    <property type="match status" value="1"/>
</dbReference>
<dbReference type="Proteomes" id="UP000501623">
    <property type="component" value="Chromosome"/>
</dbReference>
<dbReference type="GO" id="GO:0016020">
    <property type="term" value="C:membrane"/>
    <property type="evidence" value="ECO:0007669"/>
    <property type="project" value="InterPro"/>
</dbReference>
<gene>
    <name evidence="4" type="ORF">HMJ29_15385</name>
</gene>
<evidence type="ECO:0000256" key="2">
    <source>
        <dbReference type="SAM" id="Phobius"/>
    </source>
</evidence>
<dbReference type="Pfam" id="PF06580">
    <property type="entry name" value="His_kinase"/>
    <property type="match status" value="1"/>
</dbReference>
<protein>
    <submittedName>
        <fullName evidence="4">Histidine kinase</fullName>
    </submittedName>
</protein>
<keyword evidence="4" id="KW-0808">Transferase</keyword>
<dbReference type="InterPro" id="IPR050640">
    <property type="entry name" value="Bact_2-comp_sensor_kinase"/>
</dbReference>
<name>A0A6M6BKS3_9BACT</name>
<keyword evidence="2" id="KW-0812">Transmembrane</keyword>
<sequence length="354" mass="40623">MQPQDRTQGAEFIFVQTSMLFMLALVFYLNVGWAVPRLLYGRRVVPYLAFLVAAVLSILVVHWVLEENSYSQPQQEQQGSEPPQPGQHGSDFRPHGPPPNNFEREFGPRRPMRQHRFGLFNPAIFITTLLALGLGTSVAAVQRGQREAEMRQALEQEKLTTELSWLKAQINPHFFFNTLNNIYALTLIDGDRAREALHRLSRMMRYVLYETQTGTAPLSQELLFVRDYIDLMQLRLTNNVHVEYHTPEPLHEAPIAPMILLTFVENAFKHGVSTVSPSSIRIHIRQPDAQTLVATIYNTLFEERPTPLDENHGIGLVNTKRRLELLYPGRHCLTVTERTPDNEYHIHLTLTLLS</sequence>
<keyword evidence="2" id="KW-1133">Transmembrane helix</keyword>
<dbReference type="InterPro" id="IPR036890">
    <property type="entry name" value="HATPase_C_sf"/>
</dbReference>
<proteinExistence type="predicted"/>
<dbReference type="GO" id="GO:0000155">
    <property type="term" value="F:phosphorelay sensor kinase activity"/>
    <property type="evidence" value="ECO:0007669"/>
    <property type="project" value="InterPro"/>
</dbReference>